<dbReference type="RefSeq" id="WP_133726121.1">
    <property type="nucleotide sequence ID" value="NZ_SOAN01000004.1"/>
</dbReference>
<dbReference type="AlphaFoldDB" id="A0A4R7G488"/>
<protein>
    <recommendedName>
        <fullName evidence="3">YdhG-like domain-containing protein</fullName>
    </recommendedName>
</protein>
<evidence type="ECO:0000313" key="1">
    <source>
        <dbReference type="EMBL" id="TDS86081.1"/>
    </source>
</evidence>
<dbReference type="Proteomes" id="UP000294506">
    <property type="component" value="Unassembled WGS sequence"/>
</dbReference>
<dbReference type="EMBL" id="SOAN01000004">
    <property type="protein sequence ID" value="TDS86081.1"/>
    <property type="molecule type" value="Genomic_DNA"/>
</dbReference>
<evidence type="ECO:0000313" key="2">
    <source>
        <dbReference type="Proteomes" id="UP000294506"/>
    </source>
</evidence>
<name>A0A4R7G488_9MICC</name>
<gene>
    <name evidence="1" type="ORF">EV640_104103</name>
</gene>
<keyword evidence="2" id="KW-1185">Reference proteome</keyword>
<accession>A0A4R7G488</accession>
<sequence>MEPTAGSLDVFLSAITPKVRQRDARTMVELMRRVTAEEPQLWGSIIGFGAYHYRYASGREGDAPAAGFAARWQATTIYLPDGVEAHAEALDRLGPHSTGVGCLYIPRLDQVDLAVLEEIIAGSYRRVTAW</sequence>
<proteinExistence type="predicted"/>
<evidence type="ECO:0008006" key="3">
    <source>
        <dbReference type="Google" id="ProtNLM"/>
    </source>
</evidence>
<reference evidence="1 2" key="1">
    <citation type="submission" date="2019-03" db="EMBL/GenBank/DDBJ databases">
        <title>Genomic Encyclopedia of Type Strains, Phase III (KMG-III): the genomes of soil and plant-associated and newly described type strains.</title>
        <authorList>
            <person name="Whitman W."/>
        </authorList>
    </citation>
    <scope>NUCLEOTIDE SEQUENCE [LARGE SCALE GENOMIC DNA]</scope>
    <source>
        <strain evidence="1 2">DSM 27373</strain>
    </source>
</reference>
<comment type="caution">
    <text evidence="1">The sequence shown here is derived from an EMBL/GenBank/DDBJ whole genome shotgun (WGS) entry which is preliminary data.</text>
</comment>
<organism evidence="1 2">
    <name type="scientific">Nesterenkonia aurantiaca</name>
    <dbReference type="NCBI Taxonomy" id="1436010"/>
    <lineage>
        <taxon>Bacteria</taxon>
        <taxon>Bacillati</taxon>
        <taxon>Actinomycetota</taxon>
        <taxon>Actinomycetes</taxon>
        <taxon>Micrococcales</taxon>
        <taxon>Micrococcaceae</taxon>
        <taxon>Nesterenkonia</taxon>
    </lineage>
</organism>